<evidence type="ECO:0000256" key="1">
    <source>
        <dbReference type="SAM" id="MobiDB-lite"/>
    </source>
</evidence>
<evidence type="ECO:0000313" key="2">
    <source>
        <dbReference type="EMBL" id="MCI90661.1"/>
    </source>
</evidence>
<accession>A0A392VUL7</accession>
<dbReference type="Proteomes" id="UP000265520">
    <property type="component" value="Unassembled WGS sequence"/>
</dbReference>
<name>A0A392VUL7_9FABA</name>
<protein>
    <submittedName>
        <fullName evidence="2">Uncharacterized protein</fullName>
    </submittedName>
</protein>
<dbReference type="AlphaFoldDB" id="A0A392VUL7"/>
<organism evidence="2 3">
    <name type="scientific">Trifolium medium</name>
    <dbReference type="NCBI Taxonomy" id="97028"/>
    <lineage>
        <taxon>Eukaryota</taxon>
        <taxon>Viridiplantae</taxon>
        <taxon>Streptophyta</taxon>
        <taxon>Embryophyta</taxon>
        <taxon>Tracheophyta</taxon>
        <taxon>Spermatophyta</taxon>
        <taxon>Magnoliopsida</taxon>
        <taxon>eudicotyledons</taxon>
        <taxon>Gunneridae</taxon>
        <taxon>Pentapetalae</taxon>
        <taxon>rosids</taxon>
        <taxon>fabids</taxon>
        <taxon>Fabales</taxon>
        <taxon>Fabaceae</taxon>
        <taxon>Papilionoideae</taxon>
        <taxon>50 kb inversion clade</taxon>
        <taxon>NPAAA clade</taxon>
        <taxon>Hologalegina</taxon>
        <taxon>IRL clade</taxon>
        <taxon>Trifolieae</taxon>
        <taxon>Trifolium</taxon>
    </lineage>
</organism>
<evidence type="ECO:0000313" key="3">
    <source>
        <dbReference type="Proteomes" id="UP000265520"/>
    </source>
</evidence>
<comment type="caution">
    <text evidence="2">The sequence shown here is derived from an EMBL/GenBank/DDBJ whole genome shotgun (WGS) entry which is preliminary data.</text>
</comment>
<feature type="non-terminal residue" evidence="2">
    <location>
        <position position="1"/>
    </location>
</feature>
<sequence length="28" mass="3100">FIEGSNGVEASLEPSKPESLSKSRQYFL</sequence>
<keyword evidence="3" id="KW-1185">Reference proteome</keyword>
<reference evidence="2 3" key="1">
    <citation type="journal article" date="2018" name="Front. Plant Sci.">
        <title>Red Clover (Trifolium pratense) and Zigzag Clover (T. medium) - A Picture of Genomic Similarities and Differences.</title>
        <authorList>
            <person name="Dluhosova J."/>
            <person name="Istvanek J."/>
            <person name="Nedelnik J."/>
            <person name="Repkova J."/>
        </authorList>
    </citation>
    <scope>NUCLEOTIDE SEQUENCE [LARGE SCALE GENOMIC DNA]</scope>
    <source>
        <strain evidence="3">cv. 10/8</strain>
        <tissue evidence="2">Leaf</tissue>
    </source>
</reference>
<proteinExistence type="predicted"/>
<feature type="region of interest" description="Disordered" evidence="1">
    <location>
        <begin position="1"/>
        <end position="28"/>
    </location>
</feature>
<dbReference type="EMBL" id="LXQA011250552">
    <property type="protein sequence ID" value="MCI90661.1"/>
    <property type="molecule type" value="Genomic_DNA"/>
</dbReference>